<name>A0ABN9RPH4_9DINO</name>
<keyword evidence="2" id="KW-1185">Reference proteome</keyword>
<dbReference type="EMBL" id="CAUYUJ010007535">
    <property type="protein sequence ID" value="CAK0821086.1"/>
    <property type="molecule type" value="Genomic_DNA"/>
</dbReference>
<organism evidence="1 2">
    <name type="scientific">Prorocentrum cordatum</name>
    <dbReference type="NCBI Taxonomy" id="2364126"/>
    <lineage>
        <taxon>Eukaryota</taxon>
        <taxon>Sar</taxon>
        <taxon>Alveolata</taxon>
        <taxon>Dinophyceae</taxon>
        <taxon>Prorocentrales</taxon>
        <taxon>Prorocentraceae</taxon>
        <taxon>Prorocentrum</taxon>
    </lineage>
</organism>
<evidence type="ECO:0000313" key="2">
    <source>
        <dbReference type="Proteomes" id="UP001189429"/>
    </source>
</evidence>
<evidence type="ECO:0000313" key="1">
    <source>
        <dbReference type="EMBL" id="CAK0821086.1"/>
    </source>
</evidence>
<dbReference type="Proteomes" id="UP001189429">
    <property type="component" value="Unassembled WGS sequence"/>
</dbReference>
<protein>
    <submittedName>
        <fullName evidence="1">Uncharacterized protein</fullName>
    </submittedName>
</protein>
<sequence length="258" mass="29202">MATSHLSGVKLMVLKELARVSPYHIVVGYDVKAKVTMASVPANVEGMLRMSGGDAREITIVPASMPAMVEKYGDKISNYSGVYQDNPAKIAVMDWFASSNYDYLWHVEDDTWARGFDRLALEVASRETDLIIKNATFLPFWADASSSWRVGDRAKLPTGSFVHCLPALFRMSKRFAQSVLREILDSEKTNHHEVWWPHVVQKANLSWEPLPFADNLHFNVAHDSAHNESPLCMEDLRMNESLWLVHPIKCIHHGLRGE</sequence>
<proteinExistence type="predicted"/>
<gene>
    <name evidence="1" type="ORF">PCOR1329_LOCUS22510</name>
</gene>
<reference evidence="1" key="1">
    <citation type="submission" date="2023-10" db="EMBL/GenBank/DDBJ databases">
        <authorList>
            <person name="Chen Y."/>
            <person name="Shah S."/>
            <person name="Dougan E. K."/>
            <person name="Thang M."/>
            <person name="Chan C."/>
        </authorList>
    </citation>
    <scope>NUCLEOTIDE SEQUENCE [LARGE SCALE GENOMIC DNA]</scope>
</reference>
<accession>A0ABN9RPH4</accession>
<comment type="caution">
    <text evidence="1">The sequence shown here is derived from an EMBL/GenBank/DDBJ whole genome shotgun (WGS) entry which is preliminary data.</text>
</comment>